<reference evidence="1 2" key="1">
    <citation type="journal article" date="2023" name="Life. Sci Alliance">
        <title>Evolutionary insights into 3D genome organization and epigenetic landscape of Vigna mungo.</title>
        <authorList>
            <person name="Junaid A."/>
            <person name="Singh B."/>
            <person name="Bhatia S."/>
        </authorList>
    </citation>
    <scope>NUCLEOTIDE SEQUENCE [LARGE SCALE GENOMIC DNA]</scope>
    <source>
        <strain evidence="1">Urdbean</strain>
    </source>
</reference>
<evidence type="ECO:0000313" key="1">
    <source>
        <dbReference type="EMBL" id="WVZ00988.1"/>
    </source>
</evidence>
<proteinExistence type="predicted"/>
<evidence type="ECO:0000313" key="2">
    <source>
        <dbReference type="Proteomes" id="UP001374535"/>
    </source>
</evidence>
<protein>
    <submittedName>
        <fullName evidence="1">Uncharacterized protein</fullName>
    </submittedName>
</protein>
<name>A0AAQ3N1R5_VIGMU</name>
<keyword evidence="2" id="KW-1185">Reference proteome</keyword>
<sequence>MMNRLNFTSLVIPLYNSSSVQGNLRSIGGALGSGFWYRVGPPSPDAPASAAGSTRAFRVESKNALLWGSLKTSYASDTFLNMDSASSLFVRFLSGCHFMASLLYALFRSSSLASLST</sequence>
<dbReference type="Proteomes" id="UP001374535">
    <property type="component" value="Chromosome 8"/>
</dbReference>
<dbReference type="EMBL" id="CP144693">
    <property type="protein sequence ID" value="WVZ00988.1"/>
    <property type="molecule type" value="Genomic_DNA"/>
</dbReference>
<organism evidence="1 2">
    <name type="scientific">Vigna mungo</name>
    <name type="common">Black gram</name>
    <name type="synonym">Phaseolus mungo</name>
    <dbReference type="NCBI Taxonomy" id="3915"/>
    <lineage>
        <taxon>Eukaryota</taxon>
        <taxon>Viridiplantae</taxon>
        <taxon>Streptophyta</taxon>
        <taxon>Embryophyta</taxon>
        <taxon>Tracheophyta</taxon>
        <taxon>Spermatophyta</taxon>
        <taxon>Magnoliopsida</taxon>
        <taxon>eudicotyledons</taxon>
        <taxon>Gunneridae</taxon>
        <taxon>Pentapetalae</taxon>
        <taxon>rosids</taxon>
        <taxon>fabids</taxon>
        <taxon>Fabales</taxon>
        <taxon>Fabaceae</taxon>
        <taxon>Papilionoideae</taxon>
        <taxon>50 kb inversion clade</taxon>
        <taxon>NPAAA clade</taxon>
        <taxon>indigoferoid/millettioid clade</taxon>
        <taxon>Phaseoleae</taxon>
        <taxon>Vigna</taxon>
    </lineage>
</organism>
<accession>A0AAQ3N1R5</accession>
<gene>
    <name evidence="1" type="ORF">V8G54_027057</name>
</gene>
<dbReference type="AlphaFoldDB" id="A0AAQ3N1R5"/>